<name>A0ABN0MZD2_9CHLA</name>
<dbReference type="InterPro" id="IPR050086">
    <property type="entry name" value="MetN_ABC_transporter-like"/>
</dbReference>
<dbReference type="InterPro" id="IPR003593">
    <property type="entry name" value="AAA+_ATPase"/>
</dbReference>
<dbReference type="PANTHER" id="PTHR43166:SF4">
    <property type="entry name" value="PHOSPHONATES IMPORT ATP-BINDING PROTEIN PHNC"/>
    <property type="match status" value="1"/>
</dbReference>
<evidence type="ECO:0000313" key="6">
    <source>
        <dbReference type="EMBL" id="EQM62622.1"/>
    </source>
</evidence>
<accession>A0ABN0MZD2</accession>
<dbReference type="RefSeq" id="WP_020370202.1">
    <property type="nucleotide sequence ID" value="NZ_APJW01000002.1"/>
</dbReference>
<evidence type="ECO:0000256" key="3">
    <source>
        <dbReference type="ARBA" id="ARBA00022741"/>
    </source>
</evidence>
<feature type="domain" description="ABC transporter" evidence="5">
    <location>
        <begin position="3"/>
        <end position="223"/>
    </location>
</feature>
<dbReference type="InterPro" id="IPR003439">
    <property type="entry name" value="ABC_transporter-like_ATP-bd"/>
</dbReference>
<keyword evidence="4 6" id="KW-0067">ATP-binding</keyword>
<keyword evidence="7" id="KW-1185">Reference proteome</keyword>
<protein>
    <submittedName>
        <fullName evidence="6">Arginine transport ATP-binding protein ArtM</fullName>
    </submittedName>
</protein>
<sequence length="229" mass="25950">MTVRVEHLTYSIKDREVLSDISFILEEGRITFFLGKSGSGKTTIFRSLAGLIKPSYGEIIIKGESPALVFQQPELFPHMTVLGNCVHPQMIVQGKSKEEALDQTHTLLQMLEIESLFDRYPHELSGGQKQRVAIARALCLNKRTILFDEPTSALDPFSTSAFEKLLESLKERKLTLAISTHDMYFIKRCLDKVYLVENGSIIGSYDSENGELERDHPLYAYFDKCTPNI</sequence>
<dbReference type="InterPro" id="IPR027417">
    <property type="entry name" value="P-loop_NTPase"/>
</dbReference>
<evidence type="ECO:0000259" key="5">
    <source>
        <dbReference type="PROSITE" id="PS50893"/>
    </source>
</evidence>
<dbReference type="PANTHER" id="PTHR43166">
    <property type="entry name" value="AMINO ACID IMPORT ATP-BINDING PROTEIN"/>
    <property type="match status" value="1"/>
</dbReference>
<dbReference type="Gene3D" id="3.40.50.300">
    <property type="entry name" value="P-loop containing nucleotide triphosphate hydrolases"/>
    <property type="match status" value="1"/>
</dbReference>
<organism evidence="6 7">
    <name type="scientific">Chlamydia ibidis 10-1398/6</name>
    <dbReference type="NCBI Taxonomy" id="1046581"/>
    <lineage>
        <taxon>Bacteria</taxon>
        <taxon>Pseudomonadati</taxon>
        <taxon>Chlamydiota</taxon>
        <taxon>Chlamydiia</taxon>
        <taxon>Chlamydiales</taxon>
        <taxon>Chlamydiaceae</taxon>
        <taxon>Chlamydia/Chlamydophila group</taxon>
        <taxon>Chlamydia</taxon>
    </lineage>
</organism>
<evidence type="ECO:0000313" key="7">
    <source>
        <dbReference type="Proteomes" id="UP000016064"/>
    </source>
</evidence>
<dbReference type="InterPro" id="IPR017871">
    <property type="entry name" value="ABC_transporter-like_CS"/>
</dbReference>
<dbReference type="PROSITE" id="PS00211">
    <property type="entry name" value="ABC_TRANSPORTER_1"/>
    <property type="match status" value="1"/>
</dbReference>
<comment type="caution">
    <text evidence="6">The sequence shown here is derived from an EMBL/GenBank/DDBJ whole genome shotgun (WGS) entry which is preliminary data.</text>
</comment>
<dbReference type="SMART" id="SM00382">
    <property type="entry name" value="AAA"/>
    <property type="match status" value="1"/>
</dbReference>
<dbReference type="Proteomes" id="UP000016064">
    <property type="component" value="Unassembled WGS sequence"/>
</dbReference>
<evidence type="ECO:0000256" key="1">
    <source>
        <dbReference type="ARBA" id="ARBA00005417"/>
    </source>
</evidence>
<evidence type="ECO:0000256" key="4">
    <source>
        <dbReference type="ARBA" id="ARBA00022840"/>
    </source>
</evidence>
<keyword evidence="3" id="KW-0547">Nucleotide-binding</keyword>
<dbReference type="SUPFAM" id="SSF52540">
    <property type="entry name" value="P-loop containing nucleoside triphosphate hydrolases"/>
    <property type="match status" value="1"/>
</dbReference>
<dbReference type="PROSITE" id="PS50893">
    <property type="entry name" value="ABC_TRANSPORTER_2"/>
    <property type="match status" value="1"/>
</dbReference>
<reference evidence="6 7" key="1">
    <citation type="submission" date="2013-07" db="EMBL/GenBank/DDBJ databases">
        <title>Isolation of a new Chlamydia species from the feral Sacred Ibis (Threskiornis aethiopicus): Chlamydia ibidis.</title>
        <authorList>
            <person name="Vorimore F."/>
            <person name="Hsia R.-C."/>
            <person name="Huot-Creasy H."/>
            <person name="Bastian S."/>
            <person name="Deruyter L."/>
            <person name="Passet A."/>
            <person name="Sachse K."/>
            <person name="Bavoil P."/>
            <person name="Myers G."/>
            <person name="Laroucau K."/>
        </authorList>
    </citation>
    <scope>NUCLEOTIDE SEQUENCE [LARGE SCALE GENOMIC DNA]</scope>
    <source>
        <strain evidence="6 7">10-1398/6</strain>
    </source>
</reference>
<dbReference type="EMBL" id="APJW01000002">
    <property type="protein sequence ID" value="EQM62622.1"/>
    <property type="molecule type" value="Genomic_DNA"/>
</dbReference>
<proteinExistence type="inferred from homology"/>
<evidence type="ECO:0000256" key="2">
    <source>
        <dbReference type="ARBA" id="ARBA00022448"/>
    </source>
</evidence>
<gene>
    <name evidence="6" type="primary">artM</name>
    <name evidence="6" type="ORF">H359_0649</name>
</gene>
<comment type="similarity">
    <text evidence="1">Belongs to the ABC transporter superfamily.</text>
</comment>
<dbReference type="Pfam" id="PF00005">
    <property type="entry name" value="ABC_tran"/>
    <property type="match status" value="1"/>
</dbReference>
<dbReference type="GO" id="GO:0005524">
    <property type="term" value="F:ATP binding"/>
    <property type="evidence" value="ECO:0007669"/>
    <property type="project" value="UniProtKB-KW"/>
</dbReference>
<keyword evidence="2" id="KW-0813">Transport</keyword>